<accession>A0ACD4VMC8</accession>
<gene>
    <name evidence="1" type="ORF">PZA08_00850</name>
</gene>
<organism evidence="1 2">
    <name type="scientific">Brevundimonas nasdae</name>
    <dbReference type="NCBI Taxonomy" id="172043"/>
    <lineage>
        <taxon>Bacteria</taxon>
        <taxon>Pseudomonadati</taxon>
        <taxon>Pseudomonadota</taxon>
        <taxon>Alphaproteobacteria</taxon>
        <taxon>Caulobacterales</taxon>
        <taxon>Caulobacteraceae</taxon>
        <taxon>Brevundimonas</taxon>
    </lineage>
</organism>
<sequence>MPKYSARTARALSYLKRTVNDVDIYVEDTGSRNMWVRLLTQLLPAGVRLRSINMLGGRRAVEDACAADQANDGRRKLFIIDGDFDHLKGKAKPKLKFLYRLRAYCVENILLSQKSIRMLAMETHPNISENDADAKFDFQEFVYEIDQGLKQLFQLYAVSSKLSPSVATISHPVLDLCLRRANGELALDPVLIKKRMSSLLRAMLRHTTKDAIRKEIAECGARAASLQSIKFVSGKSYIFPILESWLRIRLGIRATAEQLKVRLAGHFQQNQEPYFARRVANL</sequence>
<proteinExistence type="predicted"/>
<protein>
    <submittedName>
        <fullName evidence="1">DUF4435 domain-containing protein</fullName>
    </submittedName>
</protein>
<keyword evidence="2" id="KW-1185">Reference proteome</keyword>
<reference evidence="1" key="1">
    <citation type="submission" date="2023-03" db="EMBL/GenBank/DDBJ databases">
        <title>Genome sequence of Brevundimonas nasdae SJTX8.</title>
        <authorList>
            <person name="Liang R."/>
        </authorList>
    </citation>
    <scope>NUCLEOTIDE SEQUENCE</scope>
    <source>
        <strain evidence="1">X8</strain>
    </source>
</reference>
<dbReference type="Proteomes" id="UP001302493">
    <property type="component" value="Chromosome"/>
</dbReference>
<evidence type="ECO:0000313" key="1">
    <source>
        <dbReference type="EMBL" id="WOB78740.1"/>
    </source>
</evidence>
<dbReference type="EMBL" id="CP119180">
    <property type="protein sequence ID" value="WOB78740.1"/>
    <property type="molecule type" value="Genomic_DNA"/>
</dbReference>
<name>A0ACD4VMC8_9CAUL</name>
<evidence type="ECO:0000313" key="2">
    <source>
        <dbReference type="Proteomes" id="UP001302493"/>
    </source>
</evidence>